<reference evidence="1" key="1">
    <citation type="submission" date="2018-11" db="EMBL/GenBank/DDBJ databases">
        <authorList>
            <consortium name="Genoscope - CEA"/>
            <person name="William W."/>
        </authorList>
    </citation>
    <scope>NUCLEOTIDE SEQUENCE</scope>
</reference>
<dbReference type="AlphaFoldDB" id="A0A3P6CIA9"/>
<name>A0A3P6CIA9_BRAOL</name>
<dbReference type="EMBL" id="LR031873">
    <property type="protein sequence ID" value="VDD09641.1"/>
    <property type="molecule type" value="Genomic_DNA"/>
</dbReference>
<accession>A0A3P6CIA9</accession>
<protein>
    <submittedName>
        <fullName evidence="1">Uncharacterized protein</fullName>
    </submittedName>
</protein>
<evidence type="ECO:0000313" key="1">
    <source>
        <dbReference type="EMBL" id="VDD09641.1"/>
    </source>
</evidence>
<proteinExistence type="predicted"/>
<organism evidence="1">
    <name type="scientific">Brassica oleracea</name>
    <name type="common">Wild cabbage</name>
    <dbReference type="NCBI Taxonomy" id="3712"/>
    <lineage>
        <taxon>Eukaryota</taxon>
        <taxon>Viridiplantae</taxon>
        <taxon>Streptophyta</taxon>
        <taxon>Embryophyta</taxon>
        <taxon>Tracheophyta</taxon>
        <taxon>Spermatophyta</taxon>
        <taxon>Magnoliopsida</taxon>
        <taxon>eudicotyledons</taxon>
        <taxon>Gunneridae</taxon>
        <taxon>Pentapetalae</taxon>
        <taxon>rosids</taxon>
        <taxon>malvids</taxon>
        <taxon>Brassicales</taxon>
        <taxon>Brassicaceae</taxon>
        <taxon>Brassiceae</taxon>
        <taxon>Brassica</taxon>
    </lineage>
</organism>
<sequence>MYSCFCEFFFWSNVYVSFGDYICNTMLVVIILQFPLHVTTTHNKCHVVEHGNHVLLVMSRRVTKVSLFQKQLLSVQLKTGYMQWSRGRQKKRNRKGKSEENPHRLLMNLSKKFNFEI</sequence>
<gene>
    <name evidence="1" type="ORF">BOLC4T25092H</name>
</gene>